<evidence type="ECO:0000256" key="1">
    <source>
        <dbReference type="SAM" id="MobiDB-lite"/>
    </source>
</evidence>
<protein>
    <submittedName>
        <fullName evidence="2">Uncharacterized protein</fullName>
    </submittedName>
</protein>
<sequence length="70" mass="7940">MQNTNKTTPTTKTWMDKSSGPGHTSQSHVKVRDSFWCGDYHPKKRSESSLTCSVMRNPHTCRNGSQNVEQ</sequence>
<dbReference type="AlphaFoldDB" id="A0AAV6ULX8"/>
<dbReference type="EMBL" id="JAFNEN010000361">
    <property type="protein sequence ID" value="KAG8184788.1"/>
    <property type="molecule type" value="Genomic_DNA"/>
</dbReference>
<gene>
    <name evidence="2" type="ORF">JTE90_015471</name>
</gene>
<evidence type="ECO:0000313" key="3">
    <source>
        <dbReference type="Proteomes" id="UP000827092"/>
    </source>
</evidence>
<organism evidence="2 3">
    <name type="scientific">Oedothorax gibbosus</name>
    <dbReference type="NCBI Taxonomy" id="931172"/>
    <lineage>
        <taxon>Eukaryota</taxon>
        <taxon>Metazoa</taxon>
        <taxon>Ecdysozoa</taxon>
        <taxon>Arthropoda</taxon>
        <taxon>Chelicerata</taxon>
        <taxon>Arachnida</taxon>
        <taxon>Araneae</taxon>
        <taxon>Araneomorphae</taxon>
        <taxon>Entelegynae</taxon>
        <taxon>Araneoidea</taxon>
        <taxon>Linyphiidae</taxon>
        <taxon>Erigoninae</taxon>
        <taxon>Oedothorax</taxon>
    </lineage>
</organism>
<evidence type="ECO:0000313" key="2">
    <source>
        <dbReference type="EMBL" id="KAG8184788.1"/>
    </source>
</evidence>
<reference evidence="2 3" key="1">
    <citation type="journal article" date="2022" name="Nat. Ecol. Evol.">
        <title>A masculinizing supergene underlies an exaggerated male reproductive morph in a spider.</title>
        <authorList>
            <person name="Hendrickx F."/>
            <person name="De Corte Z."/>
            <person name="Sonet G."/>
            <person name="Van Belleghem S.M."/>
            <person name="Kostlbacher S."/>
            <person name="Vangestel C."/>
        </authorList>
    </citation>
    <scope>NUCLEOTIDE SEQUENCE [LARGE SCALE GENOMIC DNA]</scope>
    <source>
        <strain evidence="2">W744_W776</strain>
    </source>
</reference>
<keyword evidence="3" id="KW-1185">Reference proteome</keyword>
<dbReference type="Proteomes" id="UP000827092">
    <property type="component" value="Unassembled WGS sequence"/>
</dbReference>
<accession>A0AAV6ULX8</accession>
<feature type="compositionally biased region" description="Low complexity" evidence="1">
    <location>
        <begin position="1"/>
        <end position="13"/>
    </location>
</feature>
<comment type="caution">
    <text evidence="2">The sequence shown here is derived from an EMBL/GenBank/DDBJ whole genome shotgun (WGS) entry which is preliminary data.</text>
</comment>
<proteinExistence type="predicted"/>
<feature type="region of interest" description="Disordered" evidence="1">
    <location>
        <begin position="1"/>
        <end position="31"/>
    </location>
</feature>
<name>A0AAV6ULX8_9ARAC</name>